<accession>A0A4R6AF14</accession>
<dbReference type="GO" id="GO:0016740">
    <property type="term" value="F:transferase activity"/>
    <property type="evidence" value="ECO:0007669"/>
    <property type="project" value="UniProtKB-KW"/>
</dbReference>
<sequence>MAATRPRSPASRSGAEASPLVGAQDRISLIVCAYNAGRDDIERLLDGVLALDARPEIVLIDDGSDVPLSEVLQGSAVPDHARVHRLGTNGGLFAARAAGVALATRDYVQFADADDVVEGGFYAALDAAPLETDIVGFRALTVHADGTVVPRGEPHPPHRLDGAPAILGAFLDFRYLFSVWNKLYRRDLLERQRAAIGSYPRLNHYEDLALNALAFGMADSFEHREIAGYRYVQHPDQMTAITGASALREMAGDLQTAYDLIERVFHDSLPEEERAAALRNLAAREVQSVMRLFTEIAGADTPDAILALPDDLPPRLATRRGFGAALLGERQAMNTLRDRLSDHRDRIDRLNAVMAHLRNHPTGDTASRPQSAEG</sequence>
<reference evidence="3 4" key="1">
    <citation type="submission" date="2019-03" db="EMBL/GenBank/DDBJ databases">
        <title>Primorskyibacter sp. SS33 isolated from sediments.</title>
        <authorList>
            <person name="Xunke S."/>
        </authorList>
    </citation>
    <scope>NUCLEOTIDE SEQUENCE [LARGE SCALE GENOMIC DNA]</scope>
    <source>
        <strain evidence="3 4">SS33</strain>
    </source>
</reference>
<dbReference type="PANTHER" id="PTHR43685:SF2">
    <property type="entry name" value="GLYCOSYLTRANSFERASE 2-LIKE DOMAIN-CONTAINING PROTEIN"/>
    <property type="match status" value="1"/>
</dbReference>
<comment type="caution">
    <text evidence="3">The sequence shown here is derived from an EMBL/GenBank/DDBJ whole genome shotgun (WGS) entry which is preliminary data.</text>
</comment>
<dbReference type="Proteomes" id="UP000295701">
    <property type="component" value="Unassembled WGS sequence"/>
</dbReference>
<dbReference type="AlphaFoldDB" id="A0A4R6AF14"/>
<keyword evidence="4" id="KW-1185">Reference proteome</keyword>
<name>A0A4R6AF14_9RHOB</name>
<dbReference type="CDD" id="cd00761">
    <property type="entry name" value="Glyco_tranf_GTA_type"/>
    <property type="match status" value="1"/>
</dbReference>
<dbReference type="InterPro" id="IPR029044">
    <property type="entry name" value="Nucleotide-diphossugar_trans"/>
</dbReference>
<dbReference type="InterPro" id="IPR001173">
    <property type="entry name" value="Glyco_trans_2-like"/>
</dbReference>
<evidence type="ECO:0000313" key="3">
    <source>
        <dbReference type="EMBL" id="TDL81564.1"/>
    </source>
</evidence>
<dbReference type="SUPFAM" id="SSF53448">
    <property type="entry name" value="Nucleotide-diphospho-sugar transferases"/>
    <property type="match status" value="1"/>
</dbReference>
<gene>
    <name evidence="3" type="ORF">E2L08_05445</name>
</gene>
<organism evidence="3 4">
    <name type="scientific">Palleronia sediminis</name>
    <dbReference type="NCBI Taxonomy" id="2547833"/>
    <lineage>
        <taxon>Bacteria</taxon>
        <taxon>Pseudomonadati</taxon>
        <taxon>Pseudomonadota</taxon>
        <taxon>Alphaproteobacteria</taxon>
        <taxon>Rhodobacterales</taxon>
        <taxon>Roseobacteraceae</taxon>
        <taxon>Palleronia</taxon>
    </lineage>
</organism>
<evidence type="ECO:0000259" key="2">
    <source>
        <dbReference type="Pfam" id="PF00535"/>
    </source>
</evidence>
<feature type="coiled-coil region" evidence="1">
    <location>
        <begin position="333"/>
        <end position="360"/>
    </location>
</feature>
<dbReference type="EMBL" id="SNAA01000004">
    <property type="protein sequence ID" value="TDL81564.1"/>
    <property type="molecule type" value="Genomic_DNA"/>
</dbReference>
<dbReference type="Pfam" id="PF00535">
    <property type="entry name" value="Glycos_transf_2"/>
    <property type="match status" value="1"/>
</dbReference>
<protein>
    <submittedName>
        <fullName evidence="3">Glycosyltransferase family 2 protein</fullName>
    </submittedName>
</protein>
<keyword evidence="1" id="KW-0175">Coiled coil</keyword>
<proteinExistence type="predicted"/>
<dbReference type="Gene3D" id="3.90.550.10">
    <property type="entry name" value="Spore Coat Polysaccharide Biosynthesis Protein SpsA, Chain A"/>
    <property type="match status" value="1"/>
</dbReference>
<evidence type="ECO:0000313" key="4">
    <source>
        <dbReference type="Proteomes" id="UP000295701"/>
    </source>
</evidence>
<evidence type="ECO:0000256" key="1">
    <source>
        <dbReference type="SAM" id="Coils"/>
    </source>
</evidence>
<dbReference type="PANTHER" id="PTHR43685">
    <property type="entry name" value="GLYCOSYLTRANSFERASE"/>
    <property type="match status" value="1"/>
</dbReference>
<dbReference type="OrthoDB" id="5291101at2"/>
<dbReference type="InterPro" id="IPR050834">
    <property type="entry name" value="Glycosyltransf_2"/>
</dbReference>
<keyword evidence="3" id="KW-0808">Transferase</keyword>
<feature type="domain" description="Glycosyltransferase 2-like" evidence="2">
    <location>
        <begin position="28"/>
        <end position="120"/>
    </location>
</feature>